<protein>
    <submittedName>
        <fullName evidence="1">Uncharacterized protein</fullName>
    </submittedName>
</protein>
<evidence type="ECO:0000313" key="2">
    <source>
        <dbReference type="Proteomes" id="UP000249619"/>
    </source>
</evidence>
<keyword evidence="2" id="KW-1185">Reference proteome</keyword>
<dbReference type="Proteomes" id="UP000249619">
    <property type="component" value="Unassembled WGS sequence"/>
</dbReference>
<dbReference type="AlphaFoldDB" id="A0A364MWK5"/>
<name>A0A364MWK5_STELY</name>
<evidence type="ECO:0000313" key="1">
    <source>
        <dbReference type="EMBL" id="RAR05352.1"/>
    </source>
</evidence>
<comment type="caution">
    <text evidence="1">The sequence shown here is derived from an EMBL/GenBank/DDBJ whole genome shotgun (WGS) entry which is preliminary data.</text>
</comment>
<reference evidence="2" key="1">
    <citation type="submission" date="2018-05" db="EMBL/GenBank/DDBJ databases">
        <title>Draft genome sequence of Stemphylium lycopersici strain CIDEFI 213.</title>
        <authorList>
            <person name="Medina R."/>
            <person name="Franco M.E.E."/>
            <person name="Lucentini C.G."/>
            <person name="Saparrat M.C.N."/>
            <person name="Balatti P.A."/>
        </authorList>
    </citation>
    <scope>NUCLEOTIDE SEQUENCE [LARGE SCALE GENOMIC DNA]</scope>
    <source>
        <strain evidence="2">CIDEFI 213</strain>
    </source>
</reference>
<dbReference type="PANTHER" id="PTHR37849:SF1">
    <property type="entry name" value="YALI0E11605P"/>
    <property type="match status" value="1"/>
</dbReference>
<organism evidence="1 2">
    <name type="scientific">Stemphylium lycopersici</name>
    <name type="common">Tomato gray leaf spot disease fungus</name>
    <name type="synonym">Thyrospora lycopersici</name>
    <dbReference type="NCBI Taxonomy" id="183478"/>
    <lineage>
        <taxon>Eukaryota</taxon>
        <taxon>Fungi</taxon>
        <taxon>Dikarya</taxon>
        <taxon>Ascomycota</taxon>
        <taxon>Pezizomycotina</taxon>
        <taxon>Dothideomycetes</taxon>
        <taxon>Pleosporomycetidae</taxon>
        <taxon>Pleosporales</taxon>
        <taxon>Pleosporineae</taxon>
        <taxon>Pleosporaceae</taxon>
        <taxon>Stemphylium</taxon>
    </lineage>
</organism>
<dbReference type="EMBL" id="QGDH01000135">
    <property type="protein sequence ID" value="RAR05352.1"/>
    <property type="molecule type" value="Genomic_DNA"/>
</dbReference>
<accession>A0A364MWK5</accession>
<dbReference type="PANTHER" id="PTHR37849">
    <property type="entry name" value="YALI0E11605P"/>
    <property type="match status" value="1"/>
</dbReference>
<proteinExistence type="predicted"/>
<dbReference type="STRING" id="183478.A0A364MWK5"/>
<gene>
    <name evidence="1" type="ORF">DDE83_007428</name>
</gene>
<sequence>MAAAQFARQAVRAGAGFRTATTMSRAFQTSAALRQEVVAAAPVKKPVGAFRGGLFGFLTGATASGAGMYYYVIDEYRVSNQLLTEDIYALQSAVQRIEGYVRTLEEKVDSKKR</sequence>